<sequence>MENLSQEEWKALLKAKNNAIIIDVRRPEEWEEGIIPHSKLINIMDPGNFVKDIEKLDKDMPYFIYCRSGARSEQACIAMNRMGFKETYNLVGGILDWKGEIQK</sequence>
<name>A0A2I0R4N6_9FLAO</name>
<accession>A0A2I0R4N6</accession>
<dbReference type="RefSeq" id="WP_101333560.1">
    <property type="nucleotide sequence ID" value="NZ_PJNI01000002.1"/>
</dbReference>
<dbReference type="PROSITE" id="PS50206">
    <property type="entry name" value="RHODANESE_3"/>
    <property type="match status" value="1"/>
</dbReference>
<evidence type="ECO:0000259" key="1">
    <source>
        <dbReference type="PROSITE" id="PS50206"/>
    </source>
</evidence>
<dbReference type="PANTHER" id="PTHR44086">
    <property type="entry name" value="THIOSULFATE SULFURTRANSFERASE RDL2, MITOCHONDRIAL-RELATED"/>
    <property type="match status" value="1"/>
</dbReference>
<feature type="domain" description="Rhodanese" evidence="1">
    <location>
        <begin position="15"/>
        <end position="102"/>
    </location>
</feature>
<dbReference type="SUPFAM" id="SSF52821">
    <property type="entry name" value="Rhodanese/Cell cycle control phosphatase"/>
    <property type="match status" value="1"/>
</dbReference>
<dbReference type="Pfam" id="PF00581">
    <property type="entry name" value="Rhodanese"/>
    <property type="match status" value="1"/>
</dbReference>
<keyword evidence="3" id="KW-1185">Reference proteome</keyword>
<dbReference type="CDD" id="cd00158">
    <property type="entry name" value="RHOD"/>
    <property type="match status" value="1"/>
</dbReference>
<dbReference type="Gene3D" id="3.40.250.10">
    <property type="entry name" value="Rhodanese-like domain"/>
    <property type="match status" value="1"/>
</dbReference>
<proteinExistence type="predicted"/>
<dbReference type="GO" id="GO:0004792">
    <property type="term" value="F:thiosulfate-cyanide sulfurtransferase activity"/>
    <property type="evidence" value="ECO:0007669"/>
    <property type="project" value="TreeGrafter"/>
</dbReference>
<evidence type="ECO:0000313" key="2">
    <source>
        <dbReference type="EMBL" id="PKR81546.1"/>
    </source>
</evidence>
<dbReference type="SMART" id="SM00450">
    <property type="entry name" value="RHOD"/>
    <property type="match status" value="1"/>
</dbReference>
<dbReference type="AlphaFoldDB" id="A0A2I0R4N6"/>
<dbReference type="OrthoDB" id="9808735at2"/>
<comment type="caution">
    <text evidence="2">The sequence shown here is derived from an EMBL/GenBank/DDBJ whole genome shotgun (WGS) entry which is preliminary data.</text>
</comment>
<dbReference type="PANTHER" id="PTHR44086:SF10">
    <property type="entry name" value="THIOSULFATE SULFURTRANSFERASE_RHODANESE-LIKE DOMAIN-CONTAINING PROTEIN 3"/>
    <property type="match status" value="1"/>
</dbReference>
<reference evidence="2 3" key="1">
    <citation type="submission" date="2017-12" db="EMBL/GenBank/DDBJ databases">
        <title>The draft genome sequence of Brumimicrobium saltpan LHR20.</title>
        <authorList>
            <person name="Do Z.-J."/>
            <person name="Luo H.-R."/>
        </authorList>
    </citation>
    <scope>NUCLEOTIDE SEQUENCE [LARGE SCALE GENOMIC DNA]</scope>
    <source>
        <strain evidence="2 3">LHR20</strain>
    </source>
</reference>
<evidence type="ECO:0000313" key="3">
    <source>
        <dbReference type="Proteomes" id="UP000236654"/>
    </source>
</evidence>
<dbReference type="InterPro" id="IPR036873">
    <property type="entry name" value="Rhodanese-like_dom_sf"/>
</dbReference>
<dbReference type="InterPro" id="IPR001763">
    <property type="entry name" value="Rhodanese-like_dom"/>
</dbReference>
<dbReference type="EMBL" id="PJNI01000002">
    <property type="protein sequence ID" value="PKR81546.1"/>
    <property type="molecule type" value="Genomic_DNA"/>
</dbReference>
<organism evidence="2 3">
    <name type="scientific">Brumimicrobium salinarum</name>
    <dbReference type="NCBI Taxonomy" id="2058658"/>
    <lineage>
        <taxon>Bacteria</taxon>
        <taxon>Pseudomonadati</taxon>
        <taxon>Bacteroidota</taxon>
        <taxon>Flavobacteriia</taxon>
        <taxon>Flavobacteriales</taxon>
        <taxon>Crocinitomicaceae</taxon>
        <taxon>Brumimicrobium</taxon>
    </lineage>
</organism>
<gene>
    <name evidence="2" type="ORF">CW751_03200</name>
</gene>
<protein>
    <submittedName>
        <fullName evidence="2">Rhodanese-like domain-containing protein</fullName>
    </submittedName>
</protein>
<dbReference type="Proteomes" id="UP000236654">
    <property type="component" value="Unassembled WGS sequence"/>
</dbReference>